<dbReference type="EMBL" id="FUKM01000003">
    <property type="protein sequence ID" value="SJN09479.1"/>
    <property type="molecule type" value="Genomic_DNA"/>
</dbReference>
<reference evidence="3 4" key="1">
    <citation type="submission" date="2017-02" db="EMBL/GenBank/DDBJ databases">
        <authorList>
            <person name="Dridi B."/>
        </authorList>
    </citation>
    <scope>NUCLEOTIDE SEQUENCE [LARGE SCALE GENOMIC DNA]</scope>
    <source>
        <strain evidence="3 4">JB380</strain>
    </source>
</reference>
<gene>
    <name evidence="3" type="ORF">CZ787_01585</name>
</gene>
<protein>
    <submittedName>
        <fullName evidence="3">Competence protein F homolog, phosphoribosyltransferase domain protein YhgH required for utilization of DNA as sole source of carbon and energy</fullName>
    </submittedName>
</protein>
<dbReference type="Proteomes" id="UP000196331">
    <property type="component" value="Unassembled WGS sequence"/>
</dbReference>
<name>A0A1R4HPL6_9GAMM</name>
<dbReference type="InterPro" id="IPR029057">
    <property type="entry name" value="PRTase-like"/>
</dbReference>
<evidence type="ECO:0000259" key="2">
    <source>
        <dbReference type="Pfam" id="PF18912"/>
    </source>
</evidence>
<dbReference type="GO" id="GO:0016757">
    <property type="term" value="F:glycosyltransferase activity"/>
    <property type="evidence" value="ECO:0007669"/>
    <property type="project" value="UniProtKB-KW"/>
</dbReference>
<feature type="domain" description="Double zinc ribbon" evidence="2">
    <location>
        <begin position="18"/>
        <end position="70"/>
    </location>
</feature>
<dbReference type="CDD" id="cd06223">
    <property type="entry name" value="PRTases_typeI"/>
    <property type="match status" value="1"/>
</dbReference>
<dbReference type="InterPro" id="IPR000836">
    <property type="entry name" value="PRTase_dom"/>
</dbReference>
<keyword evidence="3" id="KW-0328">Glycosyltransferase</keyword>
<evidence type="ECO:0000313" key="4">
    <source>
        <dbReference type="Proteomes" id="UP000196331"/>
    </source>
</evidence>
<evidence type="ECO:0000313" key="3">
    <source>
        <dbReference type="EMBL" id="SJN09479.1"/>
    </source>
</evidence>
<dbReference type="SUPFAM" id="SSF53271">
    <property type="entry name" value="PRTase-like"/>
    <property type="match status" value="1"/>
</dbReference>
<proteinExistence type="inferred from homology"/>
<dbReference type="Pfam" id="PF18912">
    <property type="entry name" value="DZR_2"/>
    <property type="match status" value="1"/>
</dbReference>
<comment type="similarity">
    <text evidence="1">Belongs to the ComF/GntX family.</text>
</comment>
<dbReference type="AlphaFoldDB" id="A0A1R4HPL6"/>
<accession>A0A1R4HPL6</accession>
<keyword evidence="3" id="KW-0808">Transferase</keyword>
<dbReference type="RefSeq" id="WP_254908526.1">
    <property type="nucleotide sequence ID" value="NZ_FUKM01000003.1"/>
</dbReference>
<comment type="caution">
    <text evidence="3">The sequence shown here is derived from an EMBL/GenBank/DDBJ whole genome shotgun (WGS) entry which is preliminary data.</text>
</comment>
<dbReference type="PANTHER" id="PTHR47505:SF1">
    <property type="entry name" value="DNA UTILIZATION PROTEIN YHGH"/>
    <property type="match status" value="1"/>
</dbReference>
<sequence length="236" mass="25884">MRLKPTWQQAAHKELQKALPGYCAFCLMPADQGLGWCQACFAELPWNVSGCEQCAEPLDHAEQRLCGYCLLDPPLITHTHVGLLFQASIKELLHDFKFKASPRAGMLLIELMLASIPDDPGTALVAVPMHRKRARERGFNQAQWLAEQLAKRTGLVVLEAQCNKLVASQRSLNRHERAANLHGAFSIKAPLPAHITLIDDVITTGATINALANAAQQAGATRIDSWAVARTPLGRQ</sequence>
<dbReference type="PANTHER" id="PTHR47505">
    <property type="entry name" value="DNA UTILIZATION PROTEIN YHGH"/>
    <property type="match status" value="1"/>
</dbReference>
<evidence type="ECO:0000256" key="1">
    <source>
        <dbReference type="ARBA" id="ARBA00008007"/>
    </source>
</evidence>
<organism evidence="3 4">
    <name type="scientific">Halomonas citrativorans</name>
    <dbReference type="NCBI Taxonomy" id="2742612"/>
    <lineage>
        <taxon>Bacteria</taxon>
        <taxon>Pseudomonadati</taxon>
        <taxon>Pseudomonadota</taxon>
        <taxon>Gammaproteobacteria</taxon>
        <taxon>Oceanospirillales</taxon>
        <taxon>Halomonadaceae</taxon>
        <taxon>Halomonas</taxon>
    </lineage>
</organism>
<dbReference type="InterPro" id="IPR044005">
    <property type="entry name" value="DZR_2"/>
</dbReference>
<dbReference type="InterPro" id="IPR051910">
    <property type="entry name" value="ComF/GntX_DNA_util-trans"/>
</dbReference>
<dbReference type="Gene3D" id="3.40.50.2020">
    <property type="match status" value="1"/>
</dbReference>